<evidence type="ECO:0000313" key="2">
    <source>
        <dbReference type="Proteomes" id="UP000019277"/>
    </source>
</evidence>
<dbReference type="eggNOG" id="COG0253">
    <property type="taxonomic scope" value="Bacteria"/>
</dbReference>
<accession>W7IWT1</accession>
<sequence length="274" mass="28777">MKLDPTQNMTLLVRTDHPQEAHLGIARQIMAYQHVHAEQVGFVVRPTAPGADVGLRMAGGEFCGNACMALAALVAAERGLGGGGVLDLALEVRGTDGLVRCRVLRHADEYVCETAMPVPLSLEPAVAPGGWGGNCAYVRYSDSLHVVVETARLDAAARREAESAAVRLGAERAVSLVGVMLYDPDHGSLTPLVHVPLLGTTVWERGCGSGAAALGAYLAWKNRASVTTRVVQPGGAVRVSAHHARTGVTGVEVEGTVRIVAEGKAYLHSIEVVR</sequence>
<dbReference type="EMBL" id="AYXG01000139">
    <property type="protein sequence ID" value="EWC60916.1"/>
    <property type="molecule type" value="Genomic_DNA"/>
</dbReference>
<gene>
    <name evidence="1" type="ORF">UO65_3846</name>
</gene>
<proteinExistence type="predicted"/>
<dbReference type="STRING" id="909613.UO65_3846"/>
<dbReference type="SUPFAM" id="SSF54506">
    <property type="entry name" value="Diaminopimelate epimerase-like"/>
    <property type="match status" value="1"/>
</dbReference>
<dbReference type="PATRIC" id="fig|909613.9.peg.3847"/>
<name>W7IWT1_9PSEU</name>
<dbReference type="Proteomes" id="UP000019277">
    <property type="component" value="Unassembled WGS sequence"/>
</dbReference>
<reference evidence="1 2" key="1">
    <citation type="journal article" date="2014" name="Genome Announc.">
        <title>Draft Genome Sequence of the Antitrypanosomally Active Sponge-Associated Bacterium Actinokineospora sp. Strain EG49.</title>
        <authorList>
            <person name="Harjes J."/>
            <person name="Ryu T."/>
            <person name="Abdelmohsen U.R."/>
            <person name="Moitinho-Silva L."/>
            <person name="Horn H."/>
            <person name="Ravasi T."/>
            <person name="Hentschel U."/>
        </authorList>
    </citation>
    <scope>NUCLEOTIDE SEQUENCE [LARGE SCALE GENOMIC DNA]</scope>
    <source>
        <strain evidence="1 2">EG49</strain>
    </source>
</reference>
<protein>
    <submittedName>
        <fullName evidence="1">Diaminopimelate epimerase-like protein</fullName>
    </submittedName>
</protein>
<dbReference type="InterPro" id="IPR058944">
    <property type="entry name" value="CntK-like"/>
</dbReference>
<dbReference type="Pfam" id="PF26317">
    <property type="entry name" value="CntK_N"/>
    <property type="match status" value="1"/>
</dbReference>
<dbReference type="AlphaFoldDB" id="W7IWT1"/>
<keyword evidence="2" id="KW-1185">Reference proteome</keyword>
<comment type="caution">
    <text evidence="1">The sequence shown here is derived from an EMBL/GenBank/DDBJ whole genome shotgun (WGS) entry which is preliminary data.</text>
</comment>
<organism evidence="1 2">
    <name type="scientific">Actinokineospora spheciospongiae</name>
    <dbReference type="NCBI Taxonomy" id="909613"/>
    <lineage>
        <taxon>Bacteria</taxon>
        <taxon>Bacillati</taxon>
        <taxon>Actinomycetota</taxon>
        <taxon>Actinomycetes</taxon>
        <taxon>Pseudonocardiales</taxon>
        <taxon>Pseudonocardiaceae</taxon>
        <taxon>Actinokineospora</taxon>
    </lineage>
</organism>
<evidence type="ECO:0000313" key="1">
    <source>
        <dbReference type="EMBL" id="EWC60916.1"/>
    </source>
</evidence>